<keyword evidence="2" id="KW-1185">Reference proteome</keyword>
<dbReference type="KEGG" id="obj:EIO64_09890"/>
<protein>
    <submittedName>
        <fullName evidence="1">Uncharacterized protein</fullName>
    </submittedName>
</protein>
<evidence type="ECO:0000313" key="2">
    <source>
        <dbReference type="Proteomes" id="UP000298642"/>
    </source>
</evidence>
<reference evidence="2" key="1">
    <citation type="submission" date="2018-12" db="EMBL/GenBank/DDBJ databases">
        <title>Dusodibacter welbiota gen. nov., sp. nov., isolated from human faeces and emended description of the Oscillibacter genus.</title>
        <authorList>
            <person name="Le Roy T."/>
            <person name="Van der Smissen P."/>
            <person name="Delzenne N."/>
            <person name="Muccioli G."/>
            <person name="Collet J.F."/>
            <person name="Cani P.D."/>
        </authorList>
    </citation>
    <scope>NUCLEOTIDE SEQUENCE [LARGE SCALE GENOMIC DNA]</scope>
    <source>
        <strain evidence="2">J115</strain>
    </source>
</reference>
<dbReference type="Proteomes" id="UP000298642">
    <property type="component" value="Chromosome"/>
</dbReference>
<dbReference type="EMBL" id="CP034413">
    <property type="protein sequence ID" value="QCI59484.1"/>
    <property type="molecule type" value="Genomic_DNA"/>
</dbReference>
<sequence>MKQAYRRWVCGLLACILVLLAVCGAVVYVVDPCLYYRVPDKWQPVLFNERYQMAGLAKNVEADTVLVGTSMAANYRSSWIQETFGTSAVRLTIPDGYYSEFDQVMNVLFRTQEPERVIFGLDVNTLIRDESGVTAAMPDYLYNANPLDDIQYLLNKDTLYYSAYTLLSNHWGEGDTIDEGFTWDRNEWWNHISALENYDRPEIAAEELPADAYRDDVAANLAVAERWVTEHPDTEFDFFLPPYSILFWDKVIREGRTEAVFAAIRQAGQTLLQYDNVKFYGYLMDPEIVTNLDNYCDYIHHSGGVCREILAMLQREEGRLTEENLEETLANWREFVVHYDYDQFWDERFWIQWNAEHAAAP</sequence>
<name>A0A4D7AIQ0_9FIRM</name>
<gene>
    <name evidence="1" type="ORF">EIO64_09890</name>
</gene>
<accession>A0A4D7AIQ0</accession>
<evidence type="ECO:0000313" key="1">
    <source>
        <dbReference type="EMBL" id="QCI59484.1"/>
    </source>
</evidence>
<dbReference type="AlphaFoldDB" id="A0A4D7AIQ0"/>
<proteinExistence type="predicted"/>
<dbReference type="RefSeq" id="WP_136891294.1">
    <property type="nucleotide sequence ID" value="NZ_CP034413.3"/>
</dbReference>
<organism evidence="1 2">
    <name type="scientific">Dysosmobacter welbionis</name>
    <dbReference type="NCBI Taxonomy" id="2093857"/>
    <lineage>
        <taxon>Bacteria</taxon>
        <taxon>Bacillati</taxon>
        <taxon>Bacillota</taxon>
        <taxon>Clostridia</taxon>
        <taxon>Eubacteriales</taxon>
        <taxon>Oscillospiraceae</taxon>
        <taxon>Dysosmobacter</taxon>
    </lineage>
</organism>